<name>A0A4C1URF9_EUMVA</name>
<dbReference type="EMBL" id="BGZK01000206">
    <property type="protein sequence ID" value="GBP28424.1"/>
    <property type="molecule type" value="Genomic_DNA"/>
</dbReference>
<comment type="caution">
    <text evidence="1">The sequence shown here is derived from an EMBL/GenBank/DDBJ whole genome shotgun (WGS) entry which is preliminary data.</text>
</comment>
<reference evidence="1 2" key="1">
    <citation type="journal article" date="2019" name="Commun. Biol.">
        <title>The bagworm genome reveals a unique fibroin gene that provides high tensile strength.</title>
        <authorList>
            <person name="Kono N."/>
            <person name="Nakamura H."/>
            <person name="Ohtoshi R."/>
            <person name="Tomita M."/>
            <person name="Numata K."/>
            <person name="Arakawa K."/>
        </authorList>
    </citation>
    <scope>NUCLEOTIDE SEQUENCE [LARGE SCALE GENOMIC DNA]</scope>
</reference>
<keyword evidence="2" id="KW-1185">Reference proteome</keyword>
<dbReference type="Proteomes" id="UP000299102">
    <property type="component" value="Unassembled WGS sequence"/>
</dbReference>
<organism evidence="1 2">
    <name type="scientific">Eumeta variegata</name>
    <name type="common">Bagworm moth</name>
    <name type="synonym">Eumeta japonica</name>
    <dbReference type="NCBI Taxonomy" id="151549"/>
    <lineage>
        <taxon>Eukaryota</taxon>
        <taxon>Metazoa</taxon>
        <taxon>Ecdysozoa</taxon>
        <taxon>Arthropoda</taxon>
        <taxon>Hexapoda</taxon>
        <taxon>Insecta</taxon>
        <taxon>Pterygota</taxon>
        <taxon>Neoptera</taxon>
        <taxon>Endopterygota</taxon>
        <taxon>Lepidoptera</taxon>
        <taxon>Glossata</taxon>
        <taxon>Ditrysia</taxon>
        <taxon>Tineoidea</taxon>
        <taxon>Psychidae</taxon>
        <taxon>Oiketicinae</taxon>
        <taxon>Eumeta</taxon>
    </lineage>
</organism>
<dbReference type="AlphaFoldDB" id="A0A4C1URF9"/>
<protein>
    <submittedName>
        <fullName evidence="1">Uncharacterized protein</fullName>
    </submittedName>
</protein>
<sequence length="121" mass="13676">MAYGHASPLFGYKRAFSRVVHAITEIHYSRASAIRARRRKRFADGRLALAGPRYVTADAITFLSSKARNRYPSGRSTRTAVKTCRHSVGAAEQRMTHVRWHPAVACLCTDRHVPEERPADR</sequence>
<gene>
    <name evidence="1" type="ORF">EVAR_102997_1</name>
</gene>
<evidence type="ECO:0000313" key="1">
    <source>
        <dbReference type="EMBL" id="GBP28424.1"/>
    </source>
</evidence>
<accession>A0A4C1URF9</accession>
<evidence type="ECO:0000313" key="2">
    <source>
        <dbReference type="Proteomes" id="UP000299102"/>
    </source>
</evidence>
<proteinExistence type="predicted"/>